<keyword evidence="3" id="KW-0460">Magnesium</keyword>
<dbReference type="PROSITE" id="PS51706">
    <property type="entry name" value="G_ENGB"/>
    <property type="match status" value="1"/>
</dbReference>
<keyword evidence="1" id="KW-0479">Metal-binding</keyword>
<name>A0AA91Q1Z4_CLALS</name>
<dbReference type="AlphaFoldDB" id="A0AA91Q1Z4"/>
<dbReference type="InterPro" id="IPR006073">
    <property type="entry name" value="GTP-bd"/>
</dbReference>
<gene>
    <name evidence="6" type="ORF">A9F13_05g00363</name>
</gene>
<evidence type="ECO:0000256" key="2">
    <source>
        <dbReference type="ARBA" id="ARBA00022741"/>
    </source>
</evidence>
<feature type="domain" description="EngB-type G" evidence="5">
    <location>
        <begin position="117"/>
        <end position="306"/>
    </location>
</feature>
<protein>
    <submittedName>
        <fullName evidence="6">MIOREX complex component</fullName>
    </submittedName>
</protein>
<dbReference type="InterPro" id="IPR027417">
    <property type="entry name" value="P-loop_NTPase"/>
</dbReference>
<organism evidence="6 7">
    <name type="scientific">Clavispora lusitaniae</name>
    <name type="common">Candida lusitaniae</name>
    <dbReference type="NCBI Taxonomy" id="36911"/>
    <lineage>
        <taxon>Eukaryota</taxon>
        <taxon>Fungi</taxon>
        <taxon>Dikarya</taxon>
        <taxon>Ascomycota</taxon>
        <taxon>Saccharomycotina</taxon>
        <taxon>Pichiomycetes</taxon>
        <taxon>Metschnikowiaceae</taxon>
        <taxon>Clavispora</taxon>
    </lineage>
</organism>
<dbReference type="GO" id="GO:0046872">
    <property type="term" value="F:metal ion binding"/>
    <property type="evidence" value="ECO:0007669"/>
    <property type="project" value="UniProtKB-KW"/>
</dbReference>
<sequence>MLLPRIIRVSRRSLASVDYLTRAVPSKTPVPEIPGGKSPKPQYLPPQDVSKMIYTPLDLNNRYRGDGYYAPTAAQISHADAFFFRASFRHEWTCAHYNDLPGVGTESDKKQTKGHLPLPEILLLGHTNAGKSTLVNNLFMNKEQAKNTNGAPSLAYVSRRAGFTKCLNCYNVSDTIRIVDSPGYGEFGEEQQGEIVLEYIRRRKELRRTFLVVDSTAGIRDEDAALIDFLVEHGVPFEIVFTKVDAVVSRKFPKIKMKSSKNNVEARLAAFEAVKDGNSNMVAHFDSIIQRSGVAELAALPRLLFNNSCGNALLPRRYGFREIRFAILESCGLALENSERESQVEEEMVHANKSRRKRVVRRMNPRS</sequence>
<comment type="caution">
    <text evidence="6">The sequence shown here is derived from an EMBL/GenBank/DDBJ whole genome shotgun (WGS) entry which is preliminary data.</text>
</comment>
<accession>A0AA91Q1Z4</accession>
<dbReference type="PANTHER" id="PTHR46498">
    <property type="entry name" value="GTP-BINDING PROTEIN 8"/>
    <property type="match status" value="1"/>
</dbReference>
<dbReference type="EMBL" id="LYUB02000005">
    <property type="protein sequence ID" value="OVF09252.1"/>
    <property type="molecule type" value="Genomic_DNA"/>
</dbReference>
<dbReference type="SUPFAM" id="SSF52540">
    <property type="entry name" value="P-loop containing nucleoside triphosphate hydrolases"/>
    <property type="match status" value="1"/>
</dbReference>
<evidence type="ECO:0000256" key="3">
    <source>
        <dbReference type="ARBA" id="ARBA00022842"/>
    </source>
</evidence>
<dbReference type="Proteomes" id="UP000195602">
    <property type="component" value="Unassembled WGS sequence"/>
</dbReference>
<dbReference type="Gene3D" id="3.40.50.300">
    <property type="entry name" value="P-loop containing nucleotide triphosphate hydrolases"/>
    <property type="match status" value="1"/>
</dbReference>
<evidence type="ECO:0000256" key="1">
    <source>
        <dbReference type="ARBA" id="ARBA00022723"/>
    </source>
</evidence>
<dbReference type="InterPro" id="IPR052279">
    <property type="entry name" value="EngB_GTPase"/>
</dbReference>
<keyword evidence="2" id="KW-0547">Nucleotide-binding</keyword>
<proteinExistence type="predicted"/>
<reference evidence="6 7" key="1">
    <citation type="submission" date="2017-04" db="EMBL/GenBank/DDBJ databases">
        <title>Draft genome of the yeast Clavispora lusitaniae type strain CBS 6936.</title>
        <authorList>
            <person name="Durrens P."/>
            <person name="Klopp C."/>
            <person name="Biteau N."/>
            <person name="Fitton-Ouhabi V."/>
            <person name="Dementhon K."/>
            <person name="Accoceberry I."/>
            <person name="Sherman D.J."/>
            <person name="Noel T."/>
        </authorList>
    </citation>
    <scope>NUCLEOTIDE SEQUENCE [LARGE SCALE GENOMIC DNA]</scope>
    <source>
        <strain evidence="6 7">CBS 6936</strain>
    </source>
</reference>
<dbReference type="Pfam" id="PF01926">
    <property type="entry name" value="MMR_HSR1"/>
    <property type="match status" value="1"/>
</dbReference>
<dbReference type="CDD" id="cd01876">
    <property type="entry name" value="YihA_EngB"/>
    <property type="match status" value="1"/>
</dbReference>
<dbReference type="KEGG" id="clus:A9F13_05g00363"/>
<dbReference type="PANTHER" id="PTHR46498:SF1">
    <property type="entry name" value="GTP-BINDING PROTEIN 8"/>
    <property type="match status" value="1"/>
</dbReference>
<dbReference type="GO" id="GO:0005739">
    <property type="term" value="C:mitochondrion"/>
    <property type="evidence" value="ECO:0007669"/>
    <property type="project" value="TreeGrafter"/>
</dbReference>
<evidence type="ECO:0000313" key="7">
    <source>
        <dbReference type="Proteomes" id="UP000195602"/>
    </source>
</evidence>
<evidence type="ECO:0000259" key="5">
    <source>
        <dbReference type="PROSITE" id="PS51706"/>
    </source>
</evidence>
<dbReference type="InterPro" id="IPR030393">
    <property type="entry name" value="G_ENGB_dom"/>
</dbReference>
<evidence type="ECO:0000256" key="4">
    <source>
        <dbReference type="ARBA" id="ARBA00023134"/>
    </source>
</evidence>
<dbReference type="GO" id="GO:0005525">
    <property type="term" value="F:GTP binding"/>
    <property type="evidence" value="ECO:0007669"/>
    <property type="project" value="UniProtKB-KW"/>
</dbReference>
<evidence type="ECO:0000313" key="6">
    <source>
        <dbReference type="EMBL" id="OVF09252.1"/>
    </source>
</evidence>
<keyword evidence="4" id="KW-0342">GTP-binding</keyword>